<keyword evidence="15" id="KW-0699">rRNA-binding</keyword>
<evidence type="ECO:0000256" key="13">
    <source>
        <dbReference type="ARBA" id="ARBA00022842"/>
    </source>
</evidence>
<dbReference type="Gene3D" id="3.30.160.20">
    <property type="match status" value="1"/>
</dbReference>
<dbReference type="GO" id="GO:0006397">
    <property type="term" value="P:mRNA processing"/>
    <property type="evidence" value="ECO:0007669"/>
    <property type="project" value="UniProtKB-UniRule"/>
</dbReference>
<reference evidence="18 19" key="1">
    <citation type="journal article" date="2016" name="Nat. Commun.">
        <title>Thousands of microbial genomes shed light on interconnected biogeochemical processes in an aquifer system.</title>
        <authorList>
            <person name="Anantharaman K."/>
            <person name="Brown C.T."/>
            <person name="Hug L.A."/>
            <person name="Sharon I."/>
            <person name="Castelle C.J."/>
            <person name="Probst A.J."/>
            <person name="Thomas B.C."/>
            <person name="Singh A."/>
            <person name="Wilkins M.J."/>
            <person name="Karaoz U."/>
            <person name="Brodie E.L."/>
            <person name="Williams K.H."/>
            <person name="Hubbard S.S."/>
            <person name="Banfield J.F."/>
        </authorList>
    </citation>
    <scope>NUCLEOTIDE SEQUENCE [LARGE SCALE GENOMIC DNA]</scope>
</reference>
<comment type="subcellular location">
    <subcellularLocation>
        <location evidence="2 15">Cytoplasm</location>
    </subcellularLocation>
</comment>
<dbReference type="InterPro" id="IPR000999">
    <property type="entry name" value="RNase_III_dom"/>
</dbReference>
<feature type="domain" description="RNase III" evidence="17">
    <location>
        <begin position="12"/>
        <end position="134"/>
    </location>
</feature>
<keyword evidence="13 15" id="KW-0460">Magnesium</keyword>
<dbReference type="PROSITE" id="PS50137">
    <property type="entry name" value="DS_RBD"/>
    <property type="match status" value="1"/>
</dbReference>
<dbReference type="EC" id="3.1.26.3" evidence="15"/>
<evidence type="ECO:0000256" key="7">
    <source>
        <dbReference type="ARBA" id="ARBA00022664"/>
    </source>
</evidence>
<comment type="cofactor">
    <cofactor evidence="15">
        <name>Mg(2+)</name>
        <dbReference type="ChEBI" id="CHEBI:18420"/>
    </cofactor>
</comment>
<evidence type="ECO:0000256" key="6">
    <source>
        <dbReference type="ARBA" id="ARBA00022552"/>
    </source>
</evidence>
<evidence type="ECO:0000256" key="8">
    <source>
        <dbReference type="ARBA" id="ARBA00022694"/>
    </source>
</evidence>
<dbReference type="SMART" id="SM00358">
    <property type="entry name" value="DSRM"/>
    <property type="match status" value="1"/>
</dbReference>
<dbReference type="GO" id="GO:0004525">
    <property type="term" value="F:ribonuclease III activity"/>
    <property type="evidence" value="ECO:0007669"/>
    <property type="project" value="UniProtKB-UniRule"/>
</dbReference>
<dbReference type="PANTHER" id="PTHR11207:SF0">
    <property type="entry name" value="RIBONUCLEASE 3"/>
    <property type="match status" value="1"/>
</dbReference>
<dbReference type="InterPro" id="IPR011907">
    <property type="entry name" value="RNase_III"/>
</dbReference>
<evidence type="ECO:0000313" key="18">
    <source>
        <dbReference type="EMBL" id="OGI62295.1"/>
    </source>
</evidence>
<evidence type="ECO:0000256" key="14">
    <source>
        <dbReference type="ARBA" id="ARBA00022884"/>
    </source>
</evidence>
<dbReference type="Gene3D" id="1.10.1520.10">
    <property type="entry name" value="Ribonuclease III domain"/>
    <property type="match status" value="1"/>
</dbReference>
<evidence type="ECO:0000256" key="3">
    <source>
        <dbReference type="ARBA" id="ARBA00010183"/>
    </source>
</evidence>
<keyword evidence="10 15" id="KW-0479">Metal-binding</keyword>
<keyword evidence="11 15" id="KW-0255">Endonuclease</keyword>
<dbReference type="GO" id="GO:0005737">
    <property type="term" value="C:cytoplasm"/>
    <property type="evidence" value="ECO:0007669"/>
    <property type="project" value="UniProtKB-SubCell"/>
</dbReference>
<dbReference type="AlphaFoldDB" id="A0A1F6UY03"/>
<feature type="active site" evidence="15">
    <location>
        <position position="123"/>
    </location>
</feature>
<evidence type="ECO:0000256" key="11">
    <source>
        <dbReference type="ARBA" id="ARBA00022759"/>
    </source>
</evidence>
<keyword evidence="5 15" id="KW-0963">Cytoplasm</keyword>
<protein>
    <recommendedName>
        <fullName evidence="15">Ribonuclease 3</fullName>
        <ecNumber evidence="15">3.1.26.3</ecNumber>
    </recommendedName>
    <alternativeName>
        <fullName evidence="15">Ribonuclease III</fullName>
        <shortName evidence="15">RNase III</shortName>
    </alternativeName>
</protein>
<dbReference type="SUPFAM" id="SSF69065">
    <property type="entry name" value="RNase III domain-like"/>
    <property type="match status" value="1"/>
</dbReference>
<feature type="active site" evidence="15">
    <location>
        <position position="51"/>
    </location>
</feature>
<dbReference type="FunFam" id="3.30.160.20:FF:000003">
    <property type="entry name" value="Ribonuclease 3"/>
    <property type="match status" value="1"/>
</dbReference>
<keyword evidence="6 15" id="KW-0698">rRNA processing</keyword>
<gene>
    <name evidence="15" type="primary">rnc</name>
    <name evidence="18" type="ORF">A2W18_03935</name>
</gene>
<dbReference type="HAMAP" id="MF_00104">
    <property type="entry name" value="RNase_III"/>
    <property type="match status" value="1"/>
</dbReference>
<evidence type="ECO:0000256" key="5">
    <source>
        <dbReference type="ARBA" id="ARBA00022490"/>
    </source>
</evidence>
<dbReference type="GO" id="GO:0010468">
    <property type="term" value="P:regulation of gene expression"/>
    <property type="evidence" value="ECO:0007669"/>
    <property type="project" value="TreeGrafter"/>
</dbReference>
<feature type="binding site" evidence="15">
    <location>
        <position position="47"/>
    </location>
    <ligand>
        <name>Mg(2+)</name>
        <dbReference type="ChEBI" id="CHEBI:18420"/>
    </ligand>
</feature>
<keyword evidence="14 15" id="KW-0694">RNA-binding</keyword>
<feature type="binding site" evidence="15">
    <location>
        <position position="123"/>
    </location>
    <ligand>
        <name>Mg(2+)</name>
        <dbReference type="ChEBI" id="CHEBI:18420"/>
    </ligand>
</feature>
<evidence type="ECO:0000256" key="1">
    <source>
        <dbReference type="ARBA" id="ARBA00000109"/>
    </source>
</evidence>
<keyword evidence="12 15" id="KW-0378">Hydrolase</keyword>
<accession>A0A1F6UY03</accession>
<dbReference type="NCBIfam" id="TIGR02191">
    <property type="entry name" value="RNaseIII"/>
    <property type="match status" value="1"/>
</dbReference>
<comment type="similarity">
    <text evidence="3">Belongs to the ribonuclease III family.</text>
</comment>
<keyword evidence="7 15" id="KW-0507">mRNA processing</keyword>
<evidence type="ECO:0000256" key="10">
    <source>
        <dbReference type="ARBA" id="ARBA00022723"/>
    </source>
</evidence>
<dbReference type="PROSITE" id="PS00517">
    <property type="entry name" value="RNASE_3_1"/>
    <property type="match status" value="1"/>
</dbReference>
<dbReference type="InterPro" id="IPR036389">
    <property type="entry name" value="RNase_III_sf"/>
</dbReference>
<dbReference type="GO" id="GO:0046872">
    <property type="term" value="F:metal ion binding"/>
    <property type="evidence" value="ECO:0007669"/>
    <property type="project" value="UniProtKB-KW"/>
</dbReference>
<evidence type="ECO:0000256" key="9">
    <source>
        <dbReference type="ARBA" id="ARBA00022722"/>
    </source>
</evidence>
<keyword evidence="8 15" id="KW-0819">tRNA processing</keyword>
<keyword evidence="9 15" id="KW-0540">Nuclease</keyword>
<dbReference type="SUPFAM" id="SSF54768">
    <property type="entry name" value="dsRNA-binding domain-like"/>
    <property type="match status" value="1"/>
</dbReference>
<dbReference type="GO" id="GO:0003725">
    <property type="term" value="F:double-stranded RNA binding"/>
    <property type="evidence" value="ECO:0007669"/>
    <property type="project" value="TreeGrafter"/>
</dbReference>
<dbReference type="SMART" id="SM00535">
    <property type="entry name" value="RIBOc"/>
    <property type="match status" value="1"/>
</dbReference>
<comment type="subunit">
    <text evidence="4 15">Homodimer.</text>
</comment>
<dbReference type="PROSITE" id="PS50142">
    <property type="entry name" value="RNASE_3_2"/>
    <property type="match status" value="1"/>
</dbReference>
<sequence length="232" mass="25342">MRANLQRLSKAQTELCHRLGYAFADPALLERALTHRSHSSNHYERLEFLGDSVLSFAVSAELYDRFPELAEGELTRLRASLVKQDTLAQVARQLAVGESLLLGGGEMKSGGFDRDSILADALEALIGAVFLDGGAVAVRAVVVRLFHEYLEQLDPRTIPKDPKTTLQERLQKQALATPVYSLLEASGDAHNQTFVVECQIAELSLCTRGEGSTRRAAEQQAAQQALAQLATP</sequence>
<dbReference type="GO" id="GO:0019843">
    <property type="term" value="F:rRNA binding"/>
    <property type="evidence" value="ECO:0007669"/>
    <property type="project" value="UniProtKB-KW"/>
</dbReference>
<organism evidence="18 19">
    <name type="scientific">Candidatus Muproteobacteria bacterium RBG_16_60_9</name>
    <dbReference type="NCBI Taxonomy" id="1817755"/>
    <lineage>
        <taxon>Bacteria</taxon>
        <taxon>Pseudomonadati</taxon>
        <taxon>Pseudomonadota</taxon>
        <taxon>Candidatus Muproteobacteria</taxon>
    </lineage>
</organism>
<evidence type="ECO:0000256" key="15">
    <source>
        <dbReference type="HAMAP-Rule" id="MF_00104"/>
    </source>
</evidence>
<comment type="function">
    <text evidence="15">Digests double-stranded RNA. Involved in the processing of primary rRNA transcript to yield the immediate precursors to the large and small rRNAs (23S and 16S). Processes some mRNAs, and tRNAs when they are encoded in the rRNA operon. Processes pre-crRNA and tracrRNA of type II CRISPR loci if present in the organism.</text>
</comment>
<dbReference type="FunFam" id="1.10.1520.10:FF:000001">
    <property type="entry name" value="Ribonuclease 3"/>
    <property type="match status" value="1"/>
</dbReference>
<dbReference type="CDD" id="cd00593">
    <property type="entry name" value="RIBOc"/>
    <property type="match status" value="1"/>
</dbReference>
<comment type="caution">
    <text evidence="18">The sequence shown here is derived from an EMBL/GenBank/DDBJ whole genome shotgun (WGS) entry which is preliminary data.</text>
</comment>
<dbReference type="GO" id="GO:0006364">
    <property type="term" value="P:rRNA processing"/>
    <property type="evidence" value="ECO:0007669"/>
    <property type="project" value="UniProtKB-UniRule"/>
</dbReference>
<dbReference type="GO" id="GO:0008033">
    <property type="term" value="P:tRNA processing"/>
    <property type="evidence" value="ECO:0007669"/>
    <property type="project" value="UniProtKB-KW"/>
</dbReference>
<feature type="binding site" evidence="15">
    <location>
        <position position="120"/>
    </location>
    <ligand>
        <name>Mg(2+)</name>
        <dbReference type="ChEBI" id="CHEBI:18420"/>
    </ligand>
</feature>
<dbReference type="PANTHER" id="PTHR11207">
    <property type="entry name" value="RIBONUCLEASE III"/>
    <property type="match status" value="1"/>
</dbReference>
<comment type="catalytic activity">
    <reaction evidence="1 15">
        <text>Endonucleolytic cleavage to 5'-phosphomonoester.</text>
        <dbReference type="EC" id="3.1.26.3"/>
    </reaction>
</comment>
<evidence type="ECO:0000256" key="2">
    <source>
        <dbReference type="ARBA" id="ARBA00004496"/>
    </source>
</evidence>
<dbReference type="GO" id="GO:0042802">
    <property type="term" value="F:identical protein binding"/>
    <property type="evidence" value="ECO:0007669"/>
    <property type="project" value="UniProtKB-ARBA"/>
</dbReference>
<evidence type="ECO:0000313" key="19">
    <source>
        <dbReference type="Proteomes" id="UP000179076"/>
    </source>
</evidence>
<dbReference type="CDD" id="cd10845">
    <property type="entry name" value="DSRM_RNAse_III_family"/>
    <property type="match status" value="1"/>
</dbReference>
<proteinExistence type="inferred from homology"/>
<dbReference type="InterPro" id="IPR014720">
    <property type="entry name" value="dsRBD_dom"/>
</dbReference>
<evidence type="ECO:0000259" key="16">
    <source>
        <dbReference type="PROSITE" id="PS50137"/>
    </source>
</evidence>
<evidence type="ECO:0000256" key="12">
    <source>
        <dbReference type="ARBA" id="ARBA00022801"/>
    </source>
</evidence>
<dbReference type="Pfam" id="PF00035">
    <property type="entry name" value="dsrm"/>
    <property type="match status" value="1"/>
</dbReference>
<evidence type="ECO:0000256" key="4">
    <source>
        <dbReference type="ARBA" id="ARBA00011738"/>
    </source>
</evidence>
<feature type="domain" description="DRBM" evidence="16">
    <location>
        <begin position="161"/>
        <end position="231"/>
    </location>
</feature>
<dbReference type="Proteomes" id="UP000179076">
    <property type="component" value="Unassembled WGS sequence"/>
</dbReference>
<name>A0A1F6UY03_9PROT</name>
<dbReference type="EMBL" id="MFSP01000180">
    <property type="protein sequence ID" value="OGI62295.1"/>
    <property type="molecule type" value="Genomic_DNA"/>
</dbReference>
<evidence type="ECO:0000259" key="17">
    <source>
        <dbReference type="PROSITE" id="PS50142"/>
    </source>
</evidence>
<dbReference type="Pfam" id="PF14622">
    <property type="entry name" value="Ribonucleas_3_3"/>
    <property type="match status" value="1"/>
</dbReference>